<dbReference type="NCBIfam" id="TIGR00705">
    <property type="entry name" value="SppA_67K"/>
    <property type="match status" value="1"/>
</dbReference>
<reference evidence="10 11" key="1">
    <citation type="submission" date="2018-09" db="EMBL/GenBank/DDBJ databases">
        <title>Phylogeny of the Shewanellaceae, and recommendation for two new genera, Pseudoshewanella and Parashewanella.</title>
        <authorList>
            <person name="Wang G."/>
        </authorList>
    </citation>
    <scope>NUCLEOTIDE SEQUENCE [LARGE SCALE GENOMIC DNA]</scope>
    <source>
        <strain evidence="10 11">KCTC 22492</strain>
    </source>
</reference>
<proteinExistence type="inferred from homology"/>
<dbReference type="Proteomes" id="UP000273022">
    <property type="component" value="Unassembled WGS sequence"/>
</dbReference>
<keyword evidence="4" id="KW-0378">Hydrolase</keyword>
<dbReference type="PIRSF" id="PIRSF001217">
    <property type="entry name" value="Protease_4_SppA"/>
    <property type="match status" value="1"/>
</dbReference>
<keyword evidence="8" id="KW-0812">Transmembrane</keyword>
<evidence type="ECO:0000256" key="1">
    <source>
        <dbReference type="ARBA" id="ARBA00004370"/>
    </source>
</evidence>
<dbReference type="InterPro" id="IPR002142">
    <property type="entry name" value="Peptidase_S49"/>
</dbReference>
<keyword evidence="3" id="KW-0645">Protease</keyword>
<dbReference type="GO" id="GO:0008236">
    <property type="term" value="F:serine-type peptidase activity"/>
    <property type="evidence" value="ECO:0007669"/>
    <property type="project" value="UniProtKB-KW"/>
</dbReference>
<feature type="domain" description="Peptidase S49" evidence="9">
    <location>
        <begin position="141"/>
        <end position="296"/>
    </location>
</feature>
<dbReference type="SUPFAM" id="SSF52096">
    <property type="entry name" value="ClpP/crotonase"/>
    <property type="match status" value="2"/>
</dbReference>
<dbReference type="InterPro" id="IPR047272">
    <property type="entry name" value="S49_SppA_C"/>
</dbReference>
<evidence type="ECO:0000256" key="3">
    <source>
        <dbReference type="ARBA" id="ARBA00022670"/>
    </source>
</evidence>
<gene>
    <name evidence="10" type="primary">sppA</name>
    <name evidence="10" type="ORF">D5R81_16325</name>
</gene>
<evidence type="ECO:0000256" key="2">
    <source>
        <dbReference type="ARBA" id="ARBA00008683"/>
    </source>
</evidence>
<evidence type="ECO:0000259" key="9">
    <source>
        <dbReference type="Pfam" id="PF01343"/>
    </source>
</evidence>
<dbReference type="NCBIfam" id="TIGR00706">
    <property type="entry name" value="SppA_dom"/>
    <property type="match status" value="1"/>
</dbReference>
<dbReference type="AlphaFoldDB" id="A0A3A6U2N6"/>
<comment type="subcellular location">
    <subcellularLocation>
        <location evidence="1">Membrane</location>
    </subcellularLocation>
</comment>
<evidence type="ECO:0000256" key="4">
    <source>
        <dbReference type="ARBA" id="ARBA00022801"/>
    </source>
</evidence>
<dbReference type="GO" id="GO:0006465">
    <property type="term" value="P:signal peptide processing"/>
    <property type="evidence" value="ECO:0007669"/>
    <property type="project" value="InterPro"/>
</dbReference>
<keyword evidence="6 8" id="KW-0472">Membrane</keyword>
<evidence type="ECO:0000256" key="5">
    <source>
        <dbReference type="ARBA" id="ARBA00022825"/>
    </source>
</evidence>
<evidence type="ECO:0000256" key="7">
    <source>
        <dbReference type="PIRSR" id="PIRSR001217-1"/>
    </source>
</evidence>
<dbReference type="InterPro" id="IPR047217">
    <property type="entry name" value="S49_SppA_67K_type_N"/>
</dbReference>
<dbReference type="InterPro" id="IPR004634">
    <property type="entry name" value="Pept_S49_pIV"/>
</dbReference>
<comment type="caution">
    <text evidence="10">The sequence shown here is derived from an EMBL/GenBank/DDBJ whole genome shotgun (WGS) entry which is preliminary data.</text>
</comment>
<organism evidence="10 11">
    <name type="scientific">Parashewanella spongiae</name>
    <dbReference type="NCBI Taxonomy" id="342950"/>
    <lineage>
        <taxon>Bacteria</taxon>
        <taxon>Pseudomonadati</taxon>
        <taxon>Pseudomonadota</taxon>
        <taxon>Gammaproteobacteria</taxon>
        <taxon>Alteromonadales</taxon>
        <taxon>Shewanellaceae</taxon>
        <taxon>Parashewanella</taxon>
    </lineage>
</organism>
<dbReference type="Gene3D" id="6.20.330.10">
    <property type="match status" value="1"/>
</dbReference>
<feature type="active site" description="Nucleophile" evidence="7">
    <location>
        <position position="413"/>
    </location>
</feature>
<dbReference type="Gene3D" id="3.90.226.10">
    <property type="entry name" value="2-enoyl-CoA Hydratase, Chain A, domain 1"/>
    <property type="match status" value="2"/>
</dbReference>
<dbReference type="Pfam" id="PF01343">
    <property type="entry name" value="Peptidase_S49"/>
    <property type="match status" value="2"/>
</dbReference>
<evidence type="ECO:0000256" key="8">
    <source>
        <dbReference type="SAM" id="Phobius"/>
    </source>
</evidence>
<dbReference type="PANTHER" id="PTHR33209">
    <property type="entry name" value="PROTEASE 4"/>
    <property type="match status" value="1"/>
</dbReference>
<dbReference type="CDD" id="cd07018">
    <property type="entry name" value="S49_SppA_67K_type"/>
    <property type="match status" value="1"/>
</dbReference>
<evidence type="ECO:0000313" key="10">
    <source>
        <dbReference type="EMBL" id="RJY07202.1"/>
    </source>
</evidence>
<accession>A0A3A6U2N6</accession>
<dbReference type="GO" id="GO:0016020">
    <property type="term" value="C:membrane"/>
    <property type="evidence" value="ECO:0007669"/>
    <property type="project" value="UniProtKB-SubCell"/>
</dbReference>
<dbReference type="InterPro" id="IPR029045">
    <property type="entry name" value="ClpP/crotonase-like_dom_sf"/>
</dbReference>
<sequence>MSTKKPLTTKNTLSLIWKVINFTRQLIINIVFFPLVLIGLIAFIVALSTGDEIKLDEGTALLLNLNGRIVDQKRYVDPFEATIKESQGDKSDSEVLLSDVLYVIDNASHDKRIDSIVLELSQLRGSGISKLESIGQALERFKKQGKSIFAVGNYFDQNQYLLASYADRVYLNPQGSVSLEGLGRYRLYYKSALEKLKINTHIFRVGTFKSAVEPYIRDDMSAAAKKANEVLLNDIWSNYETIISQNRQIDQNDVVLTPTDFLTALDKAEGESGQMALNTKLVDELATPEQFRLSMIEKVGKADSGTSYKNIEFSEYLSLVKPKHNIVLGDAVGIIVAKGTILNGNQPAGTIGGKSTSDLLRQARFDRQIKAVVLRVDSPGGSAFASEQIRQELLALKEAGKPVVVSMGTYAASGGYWISASSDYIFATPTTLTGSIGIFGMFNTIEDSLASIGVFSDGVGTSEWTKASSTRGISPQIKAVIQKQVDRGYHNFISLVAKEREMTLEQVDKVAQGRVWSGKKALELGLVDELGDLDKAVAKAAEFAQLKNFDTQIIQKQLTAEELIIQELFASATAYLPKSYASTSILEKTFKKWANSIERLNQFDDPKNMYMFCDTCNF</sequence>
<keyword evidence="8" id="KW-1133">Transmembrane helix</keyword>
<evidence type="ECO:0000313" key="11">
    <source>
        <dbReference type="Proteomes" id="UP000273022"/>
    </source>
</evidence>
<dbReference type="PANTHER" id="PTHR33209:SF1">
    <property type="entry name" value="PEPTIDASE S49 DOMAIN-CONTAINING PROTEIN"/>
    <property type="match status" value="1"/>
</dbReference>
<feature type="active site" description="Proton donor/acceptor" evidence="7">
    <location>
        <position position="209"/>
    </location>
</feature>
<name>A0A3A6U2N6_9GAMM</name>
<dbReference type="CDD" id="cd07023">
    <property type="entry name" value="S49_Sppa_N_C"/>
    <property type="match status" value="1"/>
</dbReference>
<dbReference type="OrthoDB" id="9764363at2"/>
<dbReference type="InterPro" id="IPR004635">
    <property type="entry name" value="Pept_S49_SppA"/>
</dbReference>
<protein>
    <submittedName>
        <fullName evidence="10">Signal peptide peptidase SppA</fullName>
    </submittedName>
</protein>
<dbReference type="EMBL" id="QYYH01000130">
    <property type="protein sequence ID" value="RJY07202.1"/>
    <property type="molecule type" value="Genomic_DNA"/>
</dbReference>
<dbReference type="RefSeq" id="WP_121854690.1">
    <property type="nucleotide sequence ID" value="NZ_CP037952.1"/>
</dbReference>
<keyword evidence="5" id="KW-0720">Serine protease</keyword>
<comment type="similarity">
    <text evidence="2">Belongs to the peptidase S49 family.</text>
</comment>
<feature type="transmembrane region" description="Helical" evidence="8">
    <location>
        <begin position="26"/>
        <end position="47"/>
    </location>
</feature>
<feature type="domain" description="Peptidase S49" evidence="9">
    <location>
        <begin position="396"/>
        <end position="546"/>
    </location>
</feature>
<keyword evidence="11" id="KW-1185">Reference proteome</keyword>
<evidence type="ECO:0000256" key="6">
    <source>
        <dbReference type="ARBA" id="ARBA00023136"/>
    </source>
</evidence>